<reference evidence="1 2" key="1">
    <citation type="submission" date="2021-05" db="EMBL/GenBank/DDBJ databases">
        <authorList>
            <person name="Zhang Z.D."/>
            <person name="Osman G."/>
        </authorList>
    </citation>
    <scope>NUCLEOTIDE SEQUENCE [LARGE SCALE GENOMIC DNA]</scope>
    <source>
        <strain evidence="1 2">KCTC 32217</strain>
    </source>
</reference>
<evidence type="ECO:0008006" key="3">
    <source>
        <dbReference type="Google" id="ProtNLM"/>
    </source>
</evidence>
<dbReference type="EMBL" id="JAHCMY010000007">
    <property type="protein sequence ID" value="MBS9524935.1"/>
    <property type="molecule type" value="Genomic_DNA"/>
</dbReference>
<accession>A0AAP2CJ96</accession>
<name>A0AAP2CJ96_9BACT</name>
<dbReference type="RefSeq" id="WP_213945796.1">
    <property type="nucleotide sequence ID" value="NZ_JAHCMY010000007.1"/>
</dbReference>
<keyword evidence="2" id="KW-1185">Reference proteome</keyword>
<evidence type="ECO:0000313" key="1">
    <source>
        <dbReference type="EMBL" id="MBS9524935.1"/>
    </source>
</evidence>
<dbReference type="AlphaFoldDB" id="A0AAP2CJ96"/>
<dbReference type="Gene3D" id="3.30.565.40">
    <property type="entry name" value="Fervidobacterium nodosum Rt17-B1 like"/>
    <property type="match status" value="1"/>
</dbReference>
<comment type="caution">
    <text evidence="1">The sequence shown here is derived from an EMBL/GenBank/DDBJ whole genome shotgun (WGS) entry which is preliminary data.</text>
</comment>
<evidence type="ECO:0000313" key="2">
    <source>
        <dbReference type="Proteomes" id="UP001319104"/>
    </source>
</evidence>
<dbReference type="InterPro" id="IPR037126">
    <property type="entry name" value="PdaC/RsiV-like_sf"/>
</dbReference>
<organism evidence="1 2">
    <name type="scientific">Litoribacter ruber</name>
    <dbReference type="NCBI Taxonomy" id="702568"/>
    <lineage>
        <taxon>Bacteria</taxon>
        <taxon>Pseudomonadati</taxon>
        <taxon>Bacteroidota</taxon>
        <taxon>Cytophagia</taxon>
        <taxon>Cytophagales</taxon>
        <taxon>Cyclobacteriaceae</taxon>
        <taxon>Litoribacter</taxon>
    </lineage>
</organism>
<proteinExistence type="predicted"/>
<dbReference type="PROSITE" id="PS51257">
    <property type="entry name" value="PROKAR_LIPOPROTEIN"/>
    <property type="match status" value="1"/>
</dbReference>
<sequence length="251" mass="29114">MIKCFRNISLISVICLFIACEAAKTEEQTELLYELTRYDKENCDGDKCAKVSFLYPYFDESHPLSRNLNAHIEEQLKMYLQFGVFDDYATLDEAVEHYFSLFEQSGDTTLWSVDVEGQVSFQNDRLLSMEFVNTSLIGHDQPSNHLMFLNFDLEDGTLLLRDEIVLDEAVLLEKAERKFRRHHAVAEEVSLAEDGRFFLEGTRFFLPFSMGYRGADFVLFYNYYEICPIEMGATEITFPLEDLDGIILTQN</sequence>
<gene>
    <name evidence="1" type="ORF">KI659_13025</name>
</gene>
<protein>
    <recommendedName>
        <fullName evidence="3">DUF3298 domain-containing protein</fullName>
    </recommendedName>
</protein>
<dbReference type="Proteomes" id="UP001319104">
    <property type="component" value="Unassembled WGS sequence"/>
</dbReference>
<dbReference type="Gene3D" id="3.90.640.20">
    <property type="entry name" value="Heat-shock cognate protein, ATPase"/>
    <property type="match status" value="1"/>
</dbReference>